<comment type="caution">
    <text evidence="2">The sequence shown here is derived from an EMBL/GenBank/DDBJ whole genome shotgun (WGS) entry which is preliminary data.</text>
</comment>
<name>A0A9W6RFC1_9ACTN</name>
<reference evidence="2" key="1">
    <citation type="submission" date="2023-03" db="EMBL/GenBank/DDBJ databases">
        <title>Actinoallomurus iriomotensis NBRC 103681.</title>
        <authorList>
            <person name="Ichikawa N."/>
            <person name="Sato H."/>
            <person name="Tonouchi N."/>
        </authorList>
    </citation>
    <scope>NUCLEOTIDE SEQUENCE</scope>
    <source>
        <strain evidence="2">NBRC 103681</strain>
    </source>
</reference>
<dbReference type="Gene3D" id="1.10.287.1060">
    <property type="entry name" value="ESAT-6-like"/>
    <property type="match status" value="1"/>
</dbReference>
<dbReference type="Proteomes" id="UP001165135">
    <property type="component" value="Unassembled WGS sequence"/>
</dbReference>
<protein>
    <recommendedName>
        <fullName evidence="4">ESAT-6-like protein</fullName>
    </recommendedName>
</protein>
<feature type="compositionally biased region" description="Polar residues" evidence="1">
    <location>
        <begin position="72"/>
        <end position="89"/>
    </location>
</feature>
<organism evidence="2 3">
    <name type="scientific">Actinoallomurus iriomotensis</name>
    <dbReference type="NCBI Taxonomy" id="478107"/>
    <lineage>
        <taxon>Bacteria</taxon>
        <taxon>Bacillati</taxon>
        <taxon>Actinomycetota</taxon>
        <taxon>Actinomycetes</taxon>
        <taxon>Streptosporangiales</taxon>
        <taxon>Thermomonosporaceae</taxon>
        <taxon>Actinoallomurus</taxon>
    </lineage>
</organism>
<dbReference type="SUPFAM" id="SSF140453">
    <property type="entry name" value="EsxAB dimer-like"/>
    <property type="match status" value="1"/>
</dbReference>
<gene>
    <name evidence="2" type="ORF">Airi01_031130</name>
</gene>
<evidence type="ECO:0000313" key="3">
    <source>
        <dbReference type="Proteomes" id="UP001165135"/>
    </source>
</evidence>
<feature type="region of interest" description="Disordered" evidence="1">
    <location>
        <begin position="72"/>
        <end position="96"/>
    </location>
</feature>
<dbReference type="EMBL" id="BSTJ01000003">
    <property type="protein sequence ID" value="GLY74846.1"/>
    <property type="molecule type" value="Genomic_DNA"/>
</dbReference>
<evidence type="ECO:0008006" key="4">
    <source>
        <dbReference type="Google" id="ProtNLM"/>
    </source>
</evidence>
<accession>A0A9W6RFC1</accession>
<evidence type="ECO:0000256" key="1">
    <source>
        <dbReference type="SAM" id="MobiDB-lite"/>
    </source>
</evidence>
<dbReference type="InterPro" id="IPR036689">
    <property type="entry name" value="ESAT-6-like_sf"/>
</dbReference>
<dbReference type="RefSeq" id="WP_285621010.1">
    <property type="nucleotide sequence ID" value="NZ_BSTJ01000003.1"/>
</dbReference>
<dbReference type="AlphaFoldDB" id="A0A9W6RFC1"/>
<proteinExistence type="predicted"/>
<evidence type="ECO:0000313" key="2">
    <source>
        <dbReference type="EMBL" id="GLY74846.1"/>
    </source>
</evidence>
<sequence length="96" mass="10752">MGDQFWVNHGNYSDVNSGLVNQVVRMDTIMTDLNSTLNRISEASGGKATPLWQEQQANWNRSYEEMKSQLNTHTQSSIQVAETFQNGDNQGARAMA</sequence>